<dbReference type="CDD" id="cd08414">
    <property type="entry name" value="PBP2_LTTR_aromatics_like"/>
    <property type="match status" value="1"/>
</dbReference>
<dbReference type="Proteomes" id="UP000319818">
    <property type="component" value="Unassembled WGS sequence"/>
</dbReference>
<protein>
    <submittedName>
        <fullName evidence="7">LysR family transcriptional regulator</fullName>
    </submittedName>
</protein>
<organism evidence="7 8">
    <name type="scientific">Pseudonocardia cypriaca</name>
    <dbReference type="NCBI Taxonomy" id="882449"/>
    <lineage>
        <taxon>Bacteria</taxon>
        <taxon>Bacillati</taxon>
        <taxon>Actinomycetota</taxon>
        <taxon>Actinomycetes</taxon>
        <taxon>Pseudonocardiales</taxon>
        <taxon>Pseudonocardiaceae</taxon>
        <taxon>Pseudonocardia</taxon>
    </lineage>
</organism>
<name>A0A543FZ79_9PSEU</name>
<dbReference type="InterPro" id="IPR036388">
    <property type="entry name" value="WH-like_DNA-bd_sf"/>
</dbReference>
<dbReference type="InterPro" id="IPR005119">
    <property type="entry name" value="LysR_subst-bd"/>
</dbReference>
<dbReference type="RefSeq" id="WP_142105952.1">
    <property type="nucleotide sequence ID" value="NZ_VFPH01000002.1"/>
</dbReference>
<dbReference type="FunFam" id="1.10.10.10:FF:000001">
    <property type="entry name" value="LysR family transcriptional regulator"/>
    <property type="match status" value="1"/>
</dbReference>
<dbReference type="PANTHER" id="PTHR30346:SF0">
    <property type="entry name" value="HCA OPERON TRANSCRIPTIONAL ACTIVATOR HCAR"/>
    <property type="match status" value="1"/>
</dbReference>
<evidence type="ECO:0000256" key="5">
    <source>
        <dbReference type="SAM" id="MobiDB-lite"/>
    </source>
</evidence>
<dbReference type="Pfam" id="PF00126">
    <property type="entry name" value="HTH_1"/>
    <property type="match status" value="1"/>
</dbReference>
<evidence type="ECO:0000256" key="1">
    <source>
        <dbReference type="ARBA" id="ARBA00009437"/>
    </source>
</evidence>
<dbReference type="Gene3D" id="1.10.10.10">
    <property type="entry name" value="Winged helix-like DNA-binding domain superfamily/Winged helix DNA-binding domain"/>
    <property type="match status" value="1"/>
</dbReference>
<keyword evidence="8" id="KW-1185">Reference proteome</keyword>
<dbReference type="GO" id="GO:0003700">
    <property type="term" value="F:DNA-binding transcription factor activity"/>
    <property type="evidence" value="ECO:0007669"/>
    <property type="project" value="InterPro"/>
</dbReference>
<dbReference type="EMBL" id="VFPH01000002">
    <property type="protein sequence ID" value="TQM39142.1"/>
    <property type="molecule type" value="Genomic_DNA"/>
</dbReference>
<dbReference type="GO" id="GO:0003677">
    <property type="term" value="F:DNA binding"/>
    <property type="evidence" value="ECO:0007669"/>
    <property type="project" value="UniProtKB-KW"/>
</dbReference>
<gene>
    <name evidence="7" type="ORF">FB388_6397</name>
</gene>
<comment type="similarity">
    <text evidence="1">Belongs to the LysR transcriptional regulatory family.</text>
</comment>
<keyword evidence="2" id="KW-0805">Transcription regulation</keyword>
<comment type="caution">
    <text evidence="7">The sequence shown here is derived from an EMBL/GenBank/DDBJ whole genome shotgun (WGS) entry which is preliminary data.</text>
</comment>
<dbReference type="InterPro" id="IPR000847">
    <property type="entry name" value="LysR_HTH_N"/>
</dbReference>
<dbReference type="PANTHER" id="PTHR30346">
    <property type="entry name" value="TRANSCRIPTIONAL DUAL REGULATOR HCAR-RELATED"/>
    <property type="match status" value="1"/>
</dbReference>
<dbReference type="PROSITE" id="PS50931">
    <property type="entry name" value="HTH_LYSR"/>
    <property type="match status" value="1"/>
</dbReference>
<dbReference type="GO" id="GO:0032993">
    <property type="term" value="C:protein-DNA complex"/>
    <property type="evidence" value="ECO:0007669"/>
    <property type="project" value="TreeGrafter"/>
</dbReference>
<evidence type="ECO:0000256" key="4">
    <source>
        <dbReference type="ARBA" id="ARBA00023163"/>
    </source>
</evidence>
<dbReference type="SUPFAM" id="SSF53850">
    <property type="entry name" value="Periplasmic binding protein-like II"/>
    <property type="match status" value="1"/>
</dbReference>
<feature type="domain" description="HTH lysR-type" evidence="6">
    <location>
        <begin position="1"/>
        <end position="58"/>
    </location>
</feature>
<evidence type="ECO:0000256" key="2">
    <source>
        <dbReference type="ARBA" id="ARBA00023015"/>
    </source>
</evidence>
<dbReference type="SUPFAM" id="SSF46785">
    <property type="entry name" value="Winged helix' DNA-binding domain"/>
    <property type="match status" value="1"/>
</dbReference>
<dbReference type="AlphaFoldDB" id="A0A543FZ79"/>
<accession>A0A543FZ79</accession>
<proteinExistence type="inferred from homology"/>
<dbReference type="OrthoDB" id="4140098at2"/>
<dbReference type="Gene3D" id="3.40.190.290">
    <property type="match status" value="1"/>
</dbReference>
<reference evidence="7 8" key="1">
    <citation type="submission" date="2019-06" db="EMBL/GenBank/DDBJ databases">
        <title>Sequencing the genomes of 1000 actinobacteria strains.</title>
        <authorList>
            <person name="Klenk H.-P."/>
        </authorList>
    </citation>
    <scope>NUCLEOTIDE SEQUENCE [LARGE SCALE GENOMIC DNA]</scope>
    <source>
        <strain evidence="7 8">DSM 45511</strain>
    </source>
</reference>
<evidence type="ECO:0000256" key="3">
    <source>
        <dbReference type="ARBA" id="ARBA00023125"/>
    </source>
</evidence>
<feature type="region of interest" description="Disordered" evidence="5">
    <location>
        <begin position="294"/>
        <end position="313"/>
    </location>
</feature>
<sequence length="313" mass="34231">MDLRHLRYLLAVADERHFGRAAAALYISQPSLSAAIKGLERELGVQLLRRDARGVEVTAVGGLVVDEARRALQAADRVTGVVEDYRRGRVGRLRIGFEATGAGELGTIARRRFTQRFPGVQVELRRYEWGGEADAVRRGEVDLAYVWLPCDPRGLHLDVVATEPRFLGVCTGHRLAARRLVTVADLAGEPLMTTSRAPRAWVDWWAINPRPDGSEVVWGPENDSVEECFEQVAAGAAACICPASMVDFYHRPDLRWVPIRDAEPLRVALAHLHGPISPAAQAFTEVVQEVARERSAARGGSGADPAPPAFAIP</sequence>
<evidence type="ECO:0000313" key="8">
    <source>
        <dbReference type="Proteomes" id="UP000319818"/>
    </source>
</evidence>
<dbReference type="InterPro" id="IPR036390">
    <property type="entry name" value="WH_DNA-bd_sf"/>
</dbReference>
<evidence type="ECO:0000259" key="6">
    <source>
        <dbReference type="PROSITE" id="PS50931"/>
    </source>
</evidence>
<dbReference type="PRINTS" id="PR00039">
    <property type="entry name" value="HTHLYSR"/>
</dbReference>
<keyword evidence="3" id="KW-0238">DNA-binding</keyword>
<evidence type="ECO:0000313" key="7">
    <source>
        <dbReference type="EMBL" id="TQM39142.1"/>
    </source>
</evidence>
<dbReference type="Pfam" id="PF03466">
    <property type="entry name" value="LysR_substrate"/>
    <property type="match status" value="1"/>
</dbReference>
<keyword evidence="4" id="KW-0804">Transcription</keyword>